<dbReference type="Gene3D" id="2.130.10.10">
    <property type="entry name" value="YVTN repeat-like/Quinoprotein amine dehydrogenase"/>
    <property type="match status" value="3"/>
</dbReference>
<dbReference type="SUPFAM" id="SSF50998">
    <property type="entry name" value="Quinoprotein alcohol dehydrogenase-like"/>
    <property type="match status" value="2"/>
</dbReference>
<evidence type="ECO:0000256" key="3">
    <source>
        <dbReference type="ARBA" id="ARBA00022574"/>
    </source>
</evidence>
<comment type="similarity">
    <text evidence="6">Belongs to the WD repeat WDR6 family.</text>
</comment>
<dbReference type="PANTHER" id="PTHR14344">
    <property type="entry name" value="WD REPEAT PROTEIN"/>
    <property type="match status" value="1"/>
</dbReference>
<dbReference type="SUPFAM" id="SSF50978">
    <property type="entry name" value="WD40 repeat-like"/>
    <property type="match status" value="1"/>
</dbReference>
<evidence type="ECO:0000313" key="9">
    <source>
        <dbReference type="Proteomes" id="UP000644660"/>
    </source>
</evidence>
<dbReference type="PROSITE" id="PS50294">
    <property type="entry name" value="WD_REPEATS_REGION"/>
    <property type="match status" value="1"/>
</dbReference>
<organism evidence="8 9">
    <name type="scientific">Maudiozyma barnettii</name>
    <dbReference type="NCBI Taxonomy" id="61262"/>
    <lineage>
        <taxon>Eukaryota</taxon>
        <taxon>Fungi</taxon>
        <taxon>Dikarya</taxon>
        <taxon>Ascomycota</taxon>
        <taxon>Saccharomycotina</taxon>
        <taxon>Saccharomycetes</taxon>
        <taxon>Saccharomycetales</taxon>
        <taxon>Saccharomycetaceae</taxon>
        <taxon>Maudiozyma</taxon>
    </lineage>
</organism>
<keyword evidence="2" id="KW-0963">Cytoplasm</keyword>
<dbReference type="AlphaFoldDB" id="A0A8H2VJ56"/>
<gene>
    <name evidence="8" type="ORF">KABA2_11S01408</name>
</gene>
<dbReference type="PROSITE" id="PS00678">
    <property type="entry name" value="WD_REPEATS_1"/>
    <property type="match status" value="3"/>
</dbReference>
<dbReference type="InterPro" id="IPR036322">
    <property type="entry name" value="WD40_repeat_dom_sf"/>
</dbReference>
<dbReference type="InterPro" id="IPR001680">
    <property type="entry name" value="WD40_rpt"/>
</dbReference>
<dbReference type="PROSITE" id="PS50082">
    <property type="entry name" value="WD_REPEATS_2"/>
    <property type="match status" value="3"/>
</dbReference>
<feature type="repeat" description="WD" evidence="7">
    <location>
        <begin position="225"/>
        <end position="258"/>
    </location>
</feature>
<dbReference type="OrthoDB" id="66881at2759"/>
<proteinExistence type="inferred from homology"/>
<dbReference type="InterPro" id="IPR011047">
    <property type="entry name" value="Quinoprotein_ADH-like_sf"/>
</dbReference>
<evidence type="ECO:0000256" key="2">
    <source>
        <dbReference type="ARBA" id="ARBA00022490"/>
    </source>
</evidence>
<dbReference type="Proteomes" id="UP000644660">
    <property type="component" value="Unassembled WGS sequence"/>
</dbReference>
<dbReference type="SMART" id="SM00320">
    <property type="entry name" value="WD40"/>
    <property type="match status" value="8"/>
</dbReference>
<dbReference type="EMBL" id="CAEFZW010000011">
    <property type="protein sequence ID" value="CAB4256706.1"/>
    <property type="molecule type" value="Genomic_DNA"/>
</dbReference>
<feature type="repeat" description="WD" evidence="7">
    <location>
        <begin position="183"/>
        <end position="224"/>
    </location>
</feature>
<dbReference type="PANTHER" id="PTHR14344:SF3">
    <property type="entry name" value="WD REPEAT-CONTAINING PROTEIN 6"/>
    <property type="match status" value="1"/>
</dbReference>
<feature type="repeat" description="WD" evidence="7">
    <location>
        <begin position="950"/>
        <end position="991"/>
    </location>
</feature>
<protein>
    <submittedName>
        <fullName evidence="8">Similar to Saccharomyces cerevisiae YPL183C RTT10 Cytoplasmic protein with a role in regulation of Ty1 transposition</fullName>
    </submittedName>
</protein>
<dbReference type="GO" id="GO:0030488">
    <property type="term" value="P:tRNA methylation"/>
    <property type="evidence" value="ECO:0007669"/>
    <property type="project" value="TreeGrafter"/>
</dbReference>
<dbReference type="RefSeq" id="XP_041408550.1">
    <property type="nucleotide sequence ID" value="XM_041552616.1"/>
</dbReference>
<dbReference type="InterPro" id="IPR051973">
    <property type="entry name" value="tRNA_Anticodon_Mtase-Reg"/>
</dbReference>
<keyword evidence="3 7" id="KW-0853">WD repeat</keyword>
<accession>A0A8H2VJ56</accession>
<evidence type="ECO:0000256" key="5">
    <source>
        <dbReference type="ARBA" id="ARBA00022737"/>
    </source>
</evidence>
<name>A0A8H2VJ56_9SACH</name>
<dbReference type="Pfam" id="PF00400">
    <property type="entry name" value="WD40"/>
    <property type="match status" value="3"/>
</dbReference>
<evidence type="ECO:0000313" key="8">
    <source>
        <dbReference type="EMBL" id="CAB4256706.1"/>
    </source>
</evidence>
<sequence>MAEKLQDLSHYGPSLCVKFNKTYTEYLFVAVGPFVQIYKYGTRELINRLRIFKANKVHGFNFSSDGKNCVLFGSKSILLCSIDELLSSSDVSSMEKMYTEWIVDSTFSYDSTQLYVLTCYNLVLVTDLQGNIIMRKNLLNERSILYSGTIKVLSDERVVINAGTVLGGILIWDLYKEEKIHNLTGHDGSIFYVVVSDKGHYVVSCSDDRSIRLWDLVSGKELSVGWGHTARIWNLKFFNNDTQLISVSEDCTCRVWNIIKTDEKIELVMTNIYETHLIKNVWGVDVQEDKSIAATSGNDGRIKLIDLKQSTRFGDSERCFNITSLPIKGDFNVQKGEIFKGFHWFDFGLVAITSLGNVLKYSESEMTWELVTSDERLASYSTTNGITDATHENNVIVFSNNKCDLLMLNFSQNGQTVNCESSLHIESLSKTCNSMVIPYGLQYCLVAVESPNPRDKFVVLQVDILTLKVTKRFNFSKPDNFVSSCLEVFENLLLIGSRFSTVAIFNLEDDSQKPYLIRKITPGDTTTSIKYIETANGQALFSVTNRDGFYNFITVNINSFKQLANDYNDAVCLHKIIHSNKVIKGFLEGAFYNYKGEYITYGFKSSLFYMFNEKNGYEITSQVCGGAHRQWKLCSLKQDTGFMLVYIKASELFLRKIYASDIPETLENGIHGREIRDISILPSRITDKYEPQDGYLFVSGSEDTTVKLCKYNPKDGVVVSYWTERKHVSGLQRLSFINDKLMVSCSAREELFLWELNTEFKSNPYMTIRQSLPTLTTHPDLRIMDFDVVFDGSSSNFIIATVYSDSSIKVWYYDYEINQYEKIWENRYQTCCILNTSFVQLGKQLYLLIASTDGFLSLYDLTSELLFIKNINNGIELNREELELVKSESKPQLSLHVHKSGIKTMDMKVTKDNILQVFTGGDDNAIGISIIEQNSDNSRILTGKVTSFIEDAASSTVTSCQLFNNGTNLITTSVDQRVRIWNISSDNKLNLKDTKYTTIADTGSCNVVTDNDNTQSILLGGVGLSVWKY</sequence>
<keyword evidence="4" id="KW-0819">tRNA processing</keyword>
<comment type="subcellular location">
    <subcellularLocation>
        <location evidence="1">Cytoplasm</location>
    </subcellularLocation>
</comment>
<evidence type="ECO:0000256" key="7">
    <source>
        <dbReference type="PROSITE-ProRule" id="PRU00221"/>
    </source>
</evidence>
<reference evidence="8 9" key="1">
    <citation type="submission" date="2020-05" db="EMBL/GenBank/DDBJ databases">
        <authorList>
            <person name="Casaregola S."/>
            <person name="Devillers H."/>
            <person name="Grondin C."/>
        </authorList>
    </citation>
    <scope>NUCLEOTIDE SEQUENCE [LARGE SCALE GENOMIC DNA]</scope>
    <source>
        <strain evidence="8 9">CLIB 1767</strain>
    </source>
</reference>
<evidence type="ECO:0000256" key="6">
    <source>
        <dbReference type="ARBA" id="ARBA00038255"/>
    </source>
</evidence>
<comment type="caution">
    <text evidence="8">The sequence shown here is derived from an EMBL/GenBank/DDBJ whole genome shotgun (WGS) entry which is preliminary data.</text>
</comment>
<dbReference type="GO" id="GO:0005737">
    <property type="term" value="C:cytoplasm"/>
    <property type="evidence" value="ECO:0007669"/>
    <property type="project" value="UniProtKB-SubCell"/>
</dbReference>
<evidence type="ECO:0000256" key="1">
    <source>
        <dbReference type="ARBA" id="ARBA00004496"/>
    </source>
</evidence>
<keyword evidence="5" id="KW-0677">Repeat</keyword>
<dbReference type="InterPro" id="IPR019775">
    <property type="entry name" value="WD40_repeat_CS"/>
</dbReference>
<keyword evidence="9" id="KW-1185">Reference proteome</keyword>
<dbReference type="InterPro" id="IPR015943">
    <property type="entry name" value="WD40/YVTN_repeat-like_dom_sf"/>
</dbReference>
<evidence type="ECO:0000256" key="4">
    <source>
        <dbReference type="ARBA" id="ARBA00022694"/>
    </source>
</evidence>
<dbReference type="GeneID" id="64859795"/>